<sequence>MVCWTKAGEDTKNMRFENATQIYATVFGSYSICRKYELENIRMYWRARFLGRNQMVAQNLVLLTGLKERPVWAFVLRPQ</sequence>
<accession>A0ABX9BY25</accession>
<keyword evidence="2" id="KW-1185">Reference proteome</keyword>
<dbReference type="EMBL" id="JUGD01000023">
    <property type="protein sequence ID" value="RAM62890.1"/>
    <property type="molecule type" value="Genomic_DNA"/>
</dbReference>
<protein>
    <submittedName>
        <fullName evidence="1">Uncharacterized protein</fullName>
    </submittedName>
</protein>
<name>A0ABX9BY25_9BURK</name>
<reference evidence="1 2" key="1">
    <citation type="submission" date="2014-12" db="EMBL/GenBank/DDBJ databases">
        <title>Complete genome sequence of Herbaspirillum rubrisubalbicans Os38.</title>
        <authorList>
            <person name="Chen M."/>
            <person name="An Q."/>
        </authorList>
    </citation>
    <scope>NUCLEOTIDE SEQUENCE [LARGE SCALE GENOMIC DNA]</scope>
    <source>
        <strain evidence="1 2">Os38</strain>
    </source>
</reference>
<dbReference type="Proteomes" id="UP000248631">
    <property type="component" value="Unassembled WGS sequence"/>
</dbReference>
<gene>
    <name evidence="1" type="ORF">RB24_18155</name>
</gene>
<proteinExistence type="predicted"/>
<comment type="caution">
    <text evidence="1">The sequence shown here is derived from an EMBL/GenBank/DDBJ whole genome shotgun (WGS) entry which is preliminary data.</text>
</comment>
<evidence type="ECO:0000313" key="2">
    <source>
        <dbReference type="Proteomes" id="UP000248631"/>
    </source>
</evidence>
<organism evidence="1 2">
    <name type="scientific">Herbaspirillum rubrisubalbicans</name>
    <dbReference type="NCBI Taxonomy" id="80842"/>
    <lineage>
        <taxon>Bacteria</taxon>
        <taxon>Pseudomonadati</taxon>
        <taxon>Pseudomonadota</taxon>
        <taxon>Betaproteobacteria</taxon>
        <taxon>Burkholderiales</taxon>
        <taxon>Oxalobacteraceae</taxon>
        <taxon>Herbaspirillum</taxon>
    </lineage>
</organism>
<evidence type="ECO:0000313" key="1">
    <source>
        <dbReference type="EMBL" id="RAM62890.1"/>
    </source>
</evidence>